<dbReference type="AlphaFoldDB" id="A0A8I0AG45"/>
<sequence>MKKLLMIIIVAVVLGGLGYGIYDSVKPKEKYEIKLWNNIYNGDSIALFYEEESDLRIEMLRALYNLDKIDKGDDEINYILKVSEAASKVVTLDNVDDTKALNGYDIIRLIGEKRIVSAKDMAIIVRDFITSVGYDARIGEIRCSKKDEDKYDIYYIVEYYSDKYNKWIAVDIVDGGYFTFENTPCSGVELVEKGISQLKYIGKVSSEEYFSDKKDLFKSYTIMIDNTVDRVKSNSVITYITSKNEITLTYGDKALMPTIYTENRELFTKAPNAEGEVEDDKAYIILMKSEEEGVERFVVGGFKNGKIMDEYYVGRSNGTFEKVNEYFELELIKGKNMISISCDGVNEDARIEITYN</sequence>
<evidence type="ECO:0000313" key="1">
    <source>
        <dbReference type="EMBL" id="MBC5641135.1"/>
    </source>
</evidence>
<dbReference type="RefSeq" id="WP_186835595.1">
    <property type="nucleotide sequence ID" value="NZ_JACOOQ010000025.1"/>
</dbReference>
<dbReference type="EMBL" id="JACOOQ010000025">
    <property type="protein sequence ID" value="MBC5641135.1"/>
    <property type="molecule type" value="Genomic_DNA"/>
</dbReference>
<comment type="caution">
    <text evidence="1">The sequence shown here is derived from an EMBL/GenBank/DDBJ whole genome shotgun (WGS) entry which is preliminary data.</text>
</comment>
<keyword evidence="2" id="KW-1185">Reference proteome</keyword>
<protein>
    <submittedName>
        <fullName evidence="1">Uncharacterized protein</fullName>
    </submittedName>
</protein>
<dbReference type="Proteomes" id="UP000662088">
    <property type="component" value="Unassembled WGS sequence"/>
</dbReference>
<accession>A0A8I0AG45</accession>
<organism evidence="1 2">
    <name type="scientific">Clostridium lentum</name>
    <dbReference type="NCBI Taxonomy" id="2763037"/>
    <lineage>
        <taxon>Bacteria</taxon>
        <taxon>Bacillati</taxon>
        <taxon>Bacillota</taxon>
        <taxon>Clostridia</taxon>
        <taxon>Eubacteriales</taxon>
        <taxon>Clostridiaceae</taxon>
        <taxon>Clostridium</taxon>
    </lineage>
</organism>
<gene>
    <name evidence="1" type="ORF">H8R92_12080</name>
</gene>
<proteinExistence type="predicted"/>
<evidence type="ECO:0000313" key="2">
    <source>
        <dbReference type="Proteomes" id="UP000662088"/>
    </source>
</evidence>
<name>A0A8I0AG45_9CLOT</name>
<reference evidence="1" key="1">
    <citation type="submission" date="2020-08" db="EMBL/GenBank/DDBJ databases">
        <title>Genome public.</title>
        <authorList>
            <person name="Liu C."/>
            <person name="Sun Q."/>
        </authorList>
    </citation>
    <scope>NUCLEOTIDE SEQUENCE</scope>
    <source>
        <strain evidence="1">NSJ-42</strain>
    </source>
</reference>